<evidence type="ECO:0000256" key="2">
    <source>
        <dbReference type="ARBA" id="ARBA00004308"/>
    </source>
</evidence>
<evidence type="ECO:0000256" key="8">
    <source>
        <dbReference type="ARBA" id="ARBA00022801"/>
    </source>
</evidence>
<evidence type="ECO:0000256" key="13">
    <source>
        <dbReference type="ARBA" id="ARBA00023157"/>
    </source>
</evidence>
<dbReference type="InterPro" id="IPR033116">
    <property type="entry name" value="TRYPSIN_SER"/>
</dbReference>
<dbReference type="SUPFAM" id="SSF50494">
    <property type="entry name" value="Trypsin-like serine proteases"/>
    <property type="match status" value="2"/>
</dbReference>
<dbReference type="InterPro" id="IPR043504">
    <property type="entry name" value="Peptidase_S1_PA_chymotrypsin"/>
</dbReference>
<comment type="catalytic activity">
    <reaction evidence="14">
        <text>Selective cleavage of 103-Arg-|-Ser-104 and 124-Ile-|-Ile-125 bonds in Limulus clotting factor B to form activated factor B. Cleavage of -Pro-Arg-|-Xaa- bonds in synthetic substrates.</text>
        <dbReference type="EC" id="3.4.21.84"/>
    </reaction>
</comment>
<dbReference type="PANTHER" id="PTHR24270">
    <property type="entry name" value="LOW-DENSITY LIPOPROTEIN RECEPTOR-RELATED"/>
    <property type="match status" value="1"/>
</dbReference>
<dbReference type="InterPro" id="IPR036055">
    <property type="entry name" value="LDL_receptor-like_sf"/>
</dbReference>
<dbReference type="PROSITE" id="PS01209">
    <property type="entry name" value="LDLRA_1"/>
    <property type="match status" value="2"/>
</dbReference>
<evidence type="ECO:0000256" key="12">
    <source>
        <dbReference type="ARBA" id="ARBA00023136"/>
    </source>
</evidence>
<evidence type="ECO:0000259" key="19">
    <source>
        <dbReference type="PROSITE" id="PS50240"/>
    </source>
</evidence>
<evidence type="ECO:0000256" key="7">
    <source>
        <dbReference type="ARBA" id="ARBA00022737"/>
    </source>
</evidence>
<dbReference type="Pfam" id="PF00057">
    <property type="entry name" value="Ldl_recept_a"/>
    <property type="match status" value="3"/>
</dbReference>
<accession>A0AAW2GDX5</accession>
<dbReference type="GO" id="GO:0016192">
    <property type="term" value="P:vesicle-mediated transport"/>
    <property type="evidence" value="ECO:0007669"/>
    <property type="project" value="UniProtKB-ARBA"/>
</dbReference>
<feature type="disulfide bond" evidence="16">
    <location>
        <begin position="559"/>
        <end position="577"/>
    </location>
</feature>
<feature type="compositionally biased region" description="Basic and acidic residues" evidence="18">
    <location>
        <begin position="520"/>
        <end position="534"/>
    </location>
</feature>
<gene>
    <name evidence="20" type="ORF">PUN28_004689</name>
</gene>
<dbReference type="Gene3D" id="2.40.10.10">
    <property type="entry name" value="Trypsin-like serine proteases"/>
    <property type="match status" value="2"/>
</dbReference>
<evidence type="ECO:0000256" key="18">
    <source>
        <dbReference type="SAM" id="MobiDB-lite"/>
    </source>
</evidence>
<comment type="caution">
    <text evidence="16">Lacks conserved residue(s) required for the propagation of feature annotation.</text>
</comment>
<evidence type="ECO:0000256" key="16">
    <source>
        <dbReference type="PROSITE-ProRule" id="PRU00124"/>
    </source>
</evidence>
<dbReference type="GO" id="GO:0005886">
    <property type="term" value="C:plasma membrane"/>
    <property type="evidence" value="ECO:0007669"/>
    <property type="project" value="TreeGrafter"/>
</dbReference>
<evidence type="ECO:0000256" key="14">
    <source>
        <dbReference type="ARBA" id="ARBA00052079"/>
    </source>
</evidence>
<keyword evidence="21" id="KW-1185">Reference proteome</keyword>
<keyword evidence="6" id="KW-0732">Signal</keyword>
<reference evidence="20 21" key="1">
    <citation type="submission" date="2023-03" db="EMBL/GenBank/DDBJ databases">
        <title>High recombination rates correlate with genetic variation in Cardiocondyla obscurior ants.</title>
        <authorList>
            <person name="Errbii M."/>
        </authorList>
    </citation>
    <scope>NUCLEOTIDE SEQUENCE [LARGE SCALE GENOMIC DNA]</scope>
    <source>
        <strain evidence="20">Alpha-2009</strain>
        <tissue evidence="20">Whole body</tissue>
    </source>
</reference>
<evidence type="ECO:0000313" key="20">
    <source>
        <dbReference type="EMBL" id="KAL0125795.1"/>
    </source>
</evidence>
<dbReference type="CDD" id="cd00112">
    <property type="entry name" value="LDLa"/>
    <property type="match status" value="8"/>
</dbReference>
<dbReference type="SUPFAM" id="SSF57424">
    <property type="entry name" value="LDL receptor-like module"/>
    <property type="match status" value="8"/>
</dbReference>
<organism evidence="20 21">
    <name type="scientific">Cardiocondyla obscurior</name>
    <dbReference type="NCBI Taxonomy" id="286306"/>
    <lineage>
        <taxon>Eukaryota</taxon>
        <taxon>Metazoa</taxon>
        <taxon>Ecdysozoa</taxon>
        <taxon>Arthropoda</taxon>
        <taxon>Hexapoda</taxon>
        <taxon>Insecta</taxon>
        <taxon>Pterygota</taxon>
        <taxon>Neoptera</taxon>
        <taxon>Endopterygota</taxon>
        <taxon>Hymenoptera</taxon>
        <taxon>Apocrita</taxon>
        <taxon>Aculeata</taxon>
        <taxon>Formicoidea</taxon>
        <taxon>Formicidae</taxon>
        <taxon>Myrmicinae</taxon>
        <taxon>Cardiocondyla</taxon>
    </lineage>
</organism>
<proteinExistence type="predicted"/>
<dbReference type="EC" id="3.4.21.84" evidence="15"/>
<evidence type="ECO:0000256" key="11">
    <source>
        <dbReference type="ARBA" id="ARBA00022989"/>
    </source>
</evidence>
<dbReference type="FunFam" id="2.40.10.10:FF:000120">
    <property type="entry name" value="Putative serine protease"/>
    <property type="match status" value="1"/>
</dbReference>
<evidence type="ECO:0000256" key="1">
    <source>
        <dbReference type="ARBA" id="ARBA00004167"/>
    </source>
</evidence>
<evidence type="ECO:0000256" key="17">
    <source>
        <dbReference type="RuleBase" id="RU363034"/>
    </source>
</evidence>
<dbReference type="PROSITE" id="PS00134">
    <property type="entry name" value="TRYPSIN_HIS"/>
    <property type="match status" value="1"/>
</dbReference>
<feature type="disulfide bond" evidence="16">
    <location>
        <begin position="1695"/>
        <end position="1707"/>
    </location>
</feature>
<evidence type="ECO:0000256" key="5">
    <source>
        <dbReference type="ARBA" id="ARBA00022692"/>
    </source>
</evidence>
<keyword evidence="9" id="KW-0353">Hemolymph clotting</keyword>
<dbReference type="SMART" id="SM00192">
    <property type="entry name" value="LDLa"/>
    <property type="match status" value="9"/>
</dbReference>
<keyword evidence="5" id="KW-0812">Transmembrane</keyword>
<dbReference type="EMBL" id="JADYXP020000004">
    <property type="protein sequence ID" value="KAL0125795.1"/>
    <property type="molecule type" value="Genomic_DNA"/>
</dbReference>
<feature type="disulfide bond" evidence="16">
    <location>
        <begin position="1238"/>
        <end position="1253"/>
    </location>
</feature>
<sequence>MEKVIDEDPSFNDRTELTSQITRAAEADEFPNAISDEGVSKRAKREVLRKRRDCDTKAKDCEILLKTVQDYIALFVNKLSLANGKELLPAEIIKCLECKDLLETADDENEVSDEMQPKDQYFPHEQNQSSDFSPVVIKLLDNEQAVSSPTRAEVNWTEAARIQPIEIDLVTNNPSQNVTNQSLKSDISETATVLIDHTNSNDGQWTRVNDTDVDNSDINNKRPGTSSALNYSQTTEVLQTDVSVTAKADQQKYPITEDEDITSTKFFTTESSGIRMQHGVITRAKQTAKTTITAGSTGTAETRTQATIDLTNQSAGNVMSVPAGYDVTGIDGGTMHPSTRPSSEGHPENRSATTVESKSMENDRNYEFTERPQTEDNTTPVTESTKFLKKLSPTTWAMTHPVCFFRSYPGPFPSIPASAFYEGPSTIQSHGFGFQNQLQNPSSPNYKPGLTMQFLSLNSDQTPTEQNTGPVPNVPITPLNQHLVETSQEQNVNMPYFCGYLTLATTRFPPVSDISQSDRSTNEAKELPRKPEKLSEKFNARYNPGLPTLSGCPINFHQCDNLECVPEMKWCDGRIDCTDVSDEISCSCRDRISQDRLCDGYFDCPRGEDELGCFDCPLSSFSCDDWYSRSSSNNCVPLSQRCDGKEQCPNGKDEHDCDILLEKHMDSNDIFMVGYTEGYLHKNVRGQWYPVCSKTLSWAIFACASEIGRPLTSLPEMEIVFENSFQNPYVIESNNGGIQTASCQGAAVFVKCPPLPCGTKTLPRQSSSLASNATKNNFLYRRHANEQSSPEFTRIYKETLGLLRQTVIEEGTQDQSDTIVGSQTRVVGGRASQPKAWPFLVAIYKDGHFHCGGVIINEIYILTAGHCMDRYTEHYFEIQAGILRRLSFSPMAQLRKPKYVLVHPGYAKREMQNDIAIIMLDRRLLFNRWVRQACLPSLATAGREWKEGPSPQSVCVATGWGAVKEDGPEPDHLREVEVPILPSCKYMADKNNATICAGYPEGGHDACQGDSGGPLMCRNPKLESQWYAAGLISHGDGCGRPNEPGVYMKLSYYLDWILESSETLQSQVMPLMGNKPLDLCPGFSCQSSLQKCLPREKRCDKIVNCLDAEDEIGCGFLKVKGRFKESNFNNVSAKQQSNKVLSESTKKKKASIEPTSFSTVSYFFQTETQTYSSENSDSLDAITPATTISHVKFTCKNLFQTISVSKKCNKRLDCEDGTDEENCTCKDYLLNFRPTTICDGHLDCDDQTDEKNCGICKDDEFHCNRSGNFCIPIEKKCDKIFNCPLREDEVDCLALTYGKYMNVDNENRPVLNREGLLSQNYNGTWHLACIQPDTLKNPTVMSMIGKNLCNYLGFAGLELLDRIVVNETVLETRFSRWSDNVTSYEPSPSHVEENERGESCTALQFRCRPVLSSSADSLLVVDPRTGEYTYLWPWLAAIFVDGRYHCTALLLESDWLLSTSSCTKAIRLSVNYTTALVGQSRSFLLVDGPHQQISVVDEIEDLKTTDVSLLHLKTAVNFTRYVQPLFFEKKIYPPTKDDLCVAIGTNKEHLTQSIFLKPVLQNCDNCHRCFVKTQSVKCLNNETSSNWNGLVFCRNEEGWYPAAVFYENDGLCSFRNVQNLTSIDYIYAYLTQALEKAPQRTPEATCDGVRCNIGQCVPWNQVCDGVADCRDGADEKDEMCLRVQQMKKENKISECAKSELRCINGECIPKSAFCDSKVDCSDGTDEPVICSCAEYLKLTKPERLCDGVRHCFDKTDESPEECQCTETSFKCNTESTNVTCVSQDFVCDGDNDCPNGEDEAECIKVRDLADKRPTASEVMQRTYGVWHTLCYSSEETSREEEAANVCRKSGYSNGIIDSKHQIFNQSVVPSLDDFYMVRLNMDTWITMREDKPLITLVKPEEACYRLFVKCS</sequence>
<feature type="disulfide bond" evidence="16">
    <location>
        <begin position="1099"/>
        <end position="1114"/>
    </location>
</feature>
<evidence type="ECO:0000313" key="21">
    <source>
        <dbReference type="Proteomes" id="UP001430953"/>
    </source>
</evidence>
<feature type="disulfide bond" evidence="16">
    <location>
        <begin position="642"/>
        <end position="657"/>
    </location>
</feature>
<dbReference type="PROSITE" id="PS00135">
    <property type="entry name" value="TRYPSIN_SER"/>
    <property type="match status" value="1"/>
</dbReference>
<feature type="region of interest" description="Disordered" evidence="18">
    <location>
        <begin position="329"/>
        <end position="386"/>
    </location>
</feature>
<dbReference type="InterPro" id="IPR015420">
    <property type="entry name" value="Peptidase_S1A_nudel"/>
</dbReference>
<keyword evidence="12" id="KW-0472">Membrane</keyword>
<dbReference type="InterPro" id="IPR002172">
    <property type="entry name" value="LDrepeatLR_classA_rpt"/>
</dbReference>
<dbReference type="PROSITE" id="PS50068">
    <property type="entry name" value="LDLRA_2"/>
    <property type="match status" value="8"/>
</dbReference>
<dbReference type="InterPro" id="IPR023415">
    <property type="entry name" value="LDLR_class-A_CS"/>
</dbReference>
<dbReference type="Gene3D" id="4.10.400.10">
    <property type="entry name" value="Low-density Lipoprotein Receptor"/>
    <property type="match status" value="8"/>
</dbReference>
<keyword evidence="7" id="KW-0677">Repeat</keyword>
<dbReference type="InterPro" id="IPR009003">
    <property type="entry name" value="Peptidase_S1_PA"/>
</dbReference>
<dbReference type="InterPro" id="IPR001254">
    <property type="entry name" value="Trypsin_dom"/>
</dbReference>
<dbReference type="GO" id="GO:0042381">
    <property type="term" value="P:hemolymph coagulation"/>
    <property type="evidence" value="ECO:0007669"/>
    <property type="project" value="UniProtKB-KW"/>
</dbReference>
<evidence type="ECO:0000256" key="15">
    <source>
        <dbReference type="ARBA" id="ARBA00066707"/>
    </source>
</evidence>
<dbReference type="Proteomes" id="UP001430953">
    <property type="component" value="Unassembled WGS sequence"/>
</dbReference>
<keyword evidence="3" id="KW-0768">Sushi</keyword>
<keyword evidence="11" id="KW-1133">Transmembrane helix</keyword>
<comment type="subcellular location">
    <subcellularLocation>
        <location evidence="2">Endomembrane system</location>
    </subcellularLocation>
    <subcellularLocation>
        <location evidence="1">Membrane</location>
        <topology evidence="1">Single-pass membrane protein</topology>
    </subcellularLocation>
</comment>
<evidence type="ECO:0000256" key="10">
    <source>
        <dbReference type="ARBA" id="ARBA00022825"/>
    </source>
</evidence>
<dbReference type="Pfam" id="PF00089">
    <property type="entry name" value="Trypsin"/>
    <property type="match status" value="1"/>
</dbReference>
<feature type="region of interest" description="Disordered" evidence="18">
    <location>
        <begin position="512"/>
        <end position="534"/>
    </location>
</feature>
<keyword evidence="4 17" id="KW-0645">Protease</keyword>
<evidence type="ECO:0000256" key="3">
    <source>
        <dbReference type="ARBA" id="ARBA00022659"/>
    </source>
</evidence>
<feature type="disulfide bond" evidence="16">
    <location>
        <begin position="571"/>
        <end position="586"/>
    </location>
</feature>
<name>A0AAW2GDX5_9HYME</name>
<dbReference type="PRINTS" id="PR00261">
    <property type="entry name" value="LDLRECEPTOR"/>
</dbReference>
<dbReference type="InterPro" id="IPR050685">
    <property type="entry name" value="LDLR"/>
</dbReference>
<dbReference type="GO" id="GO:0012505">
    <property type="term" value="C:endomembrane system"/>
    <property type="evidence" value="ECO:0007669"/>
    <property type="project" value="UniProtKB-SubCell"/>
</dbReference>
<dbReference type="Pfam" id="PF09342">
    <property type="entry name" value="DUF1986"/>
    <property type="match status" value="1"/>
</dbReference>
<feature type="disulfide bond" evidence="16">
    <location>
        <begin position="1277"/>
        <end position="1292"/>
    </location>
</feature>
<feature type="domain" description="Peptidase S1" evidence="19">
    <location>
        <begin position="826"/>
        <end position="1062"/>
    </location>
</feature>
<dbReference type="PROSITE" id="PS50240">
    <property type="entry name" value="TRYPSIN_DOM"/>
    <property type="match status" value="2"/>
</dbReference>
<feature type="disulfide bond" evidence="16">
    <location>
        <begin position="552"/>
        <end position="564"/>
    </location>
</feature>
<evidence type="ECO:0000256" key="9">
    <source>
        <dbReference type="ARBA" id="ARBA00022820"/>
    </source>
</evidence>
<dbReference type="InterPro" id="IPR018114">
    <property type="entry name" value="TRYPSIN_HIS"/>
</dbReference>
<feature type="disulfide bond" evidence="16">
    <location>
        <begin position="1080"/>
        <end position="1092"/>
    </location>
</feature>
<keyword evidence="13 16" id="KW-1015">Disulfide bond</keyword>
<comment type="caution">
    <text evidence="20">The sequence shown here is derived from an EMBL/GenBank/DDBJ whole genome shotgun (WGS) entry which is preliminary data.</text>
</comment>
<evidence type="ECO:0000256" key="4">
    <source>
        <dbReference type="ARBA" id="ARBA00022670"/>
    </source>
</evidence>
<feature type="compositionally biased region" description="Basic and acidic residues" evidence="18">
    <location>
        <begin position="358"/>
        <end position="374"/>
    </location>
</feature>
<feature type="domain" description="Peptidase S1" evidence="19">
    <location>
        <begin position="1420"/>
        <end position="1659"/>
    </location>
</feature>
<feature type="disulfide bond" evidence="16">
    <location>
        <begin position="1651"/>
        <end position="1669"/>
    </location>
</feature>
<protein>
    <recommendedName>
        <fullName evidence="15">limulus clotting factor C</fullName>
        <ecNumber evidence="15">3.4.21.84</ecNumber>
    </recommendedName>
</protein>
<dbReference type="CDD" id="cd00190">
    <property type="entry name" value="Tryp_SPc"/>
    <property type="match status" value="1"/>
</dbReference>
<feature type="compositionally biased region" description="Polar residues" evidence="18">
    <location>
        <begin position="375"/>
        <end position="385"/>
    </location>
</feature>
<feature type="disulfide bond" evidence="16">
    <location>
        <begin position="1787"/>
        <end position="1802"/>
    </location>
</feature>
<feature type="disulfide bond" evidence="16">
    <location>
        <begin position="1702"/>
        <end position="1720"/>
    </location>
</feature>
<dbReference type="SMART" id="SM00020">
    <property type="entry name" value="Tryp_SPc"/>
    <property type="match status" value="1"/>
</dbReference>
<keyword evidence="8 17" id="KW-0378">Hydrolase</keyword>
<evidence type="ECO:0000256" key="6">
    <source>
        <dbReference type="ARBA" id="ARBA00022729"/>
    </source>
</evidence>
<dbReference type="GO" id="GO:0006508">
    <property type="term" value="P:proteolysis"/>
    <property type="evidence" value="ECO:0007669"/>
    <property type="project" value="UniProtKB-KW"/>
</dbReference>
<keyword evidence="10 17" id="KW-0720">Serine protease</keyword>
<dbReference type="GO" id="GO:0004252">
    <property type="term" value="F:serine-type endopeptidase activity"/>
    <property type="evidence" value="ECO:0007669"/>
    <property type="project" value="InterPro"/>
</dbReference>